<feature type="domain" description="BRO1" evidence="1">
    <location>
        <begin position="7"/>
        <end position="64"/>
    </location>
</feature>
<dbReference type="InterPro" id="IPR038499">
    <property type="entry name" value="BRO1_sf"/>
</dbReference>
<comment type="caution">
    <text evidence="2">The sequence shown here is derived from an EMBL/GenBank/DDBJ whole genome shotgun (WGS) entry which is preliminary data.</text>
</comment>
<evidence type="ECO:0000259" key="1">
    <source>
        <dbReference type="Pfam" id="PF03097"/>
    </source>
</evidence>
<organism evidence="2 3">
    <name type="scientific">Paramuricea clavata</name>
    <name type="common">Red gorgonian</name>
    <name type="synonym">Violescent sea-whip</name>
    <dbReference type="NCBI Taxonomy" id="317549"/>
    <lineage>
        <taxon>Eukaryota</taxon>
        <taxon>Metazoa</taxon>
        <taxon>Cnidaria</taxon>
        <taxon>Anthozoa</taxon>
        <taxon>Octocorallia</taxon>
        <taxon>Malacalcyonacea</taxon>
        <taxon>Plexauridae</taxon>
        <taxon>Paramuricea</taxon>
    </lineage>
</organism>
<dbReference type="EMBL" id="CACRXK020030092">
    <property type="protein sequence ID" value="CAB4042423.1"/>
    <property type="molecule type" value="Genomic_DNA"/>
</dbReference>
<accession>A0A7D9K772</accession>
<keyword evidence="3" id="KW-1185">Reference proteome</keyword>
<gene>
    <name evidence="2" type="ORF">PACLA_8A041329</name>
</gene>
<proteinExistence type="predicted"/>
<dbReference type="Gene3D" id="1.25.40.280">
    <property type="entry name" value="alix/aip1 like domains"/>
    <property type="match status" value="1"/>
</dbReference>
<evidence type="ECO:0000313" key="2">
    <source>
        <dbReference type="EMBL" id="CAB4042423.1"/>
    </source>
</evidence>
<evidence type="ECO:0000313" key="3">
    <source>
        <dbReference type="Proteomes" id="UP001152795"/>
    </source>
</evidence>
<name>A0A7D9K772_PARCT</name>
<dbReference type="Pfam" id="PF03097">
    <property type="entry name" value="BRO1"/>
    <property type="match status" value="1"/>
</dbReference>
<dbReference type="AlphaFoldDB" id="A0A7D9K772"/>
<reference evidence="2" key="1">
    <citation type="submission" date="2020-04" db="EMBL/GenBank/DDBJ databases">
        <authorList>
            <person name="Alioto T."/>
            <person name="Alioto T."/>
            <person name="Gomez Garrido J."/>
        </authorList>
    </citation>
    <scope>NUCLEOTIDE SEQUENCE</scope>
    <source>
        <strain evidence="2">A484AB</strain>
    </source>
</reference>
<sequence>MGEGSPASVEFTWTDLYTEDPITIPDISYEQSSILFNLGALHSLLGSREDRVSEEVCSLSFDNYLHSC</sequence>
<dbReference type="Proteomes" id="UP001152795">
    <property type="component" value="Unassembled WGS sequence"/>
</dbReference>
<dbReference type="OrthoDB" id="10266451at2759"/>
<protein>
    <recommendedName>
        <fullName evidence="1">BRO1 domain-containing protein</fullName>
    </recommendedName>
</protein>
<dbReference type="InterPro" id="IPR004328">
    <property type="entry name" value="BRO1_dom"/>
</dbReference>